<organism evidence="15 16">
    <name type="scientific">Vibrio aestuarianus</name>
    <dbReference type="NCBI Taxonomy" id="28171"/>
    <lineage>
        <taxon>Bacteria</taxon>
        <taxon>Pseudomonadati</taxon>
        <taxon>Pseudomonadota</taxon>
        <taxon>Gammaproteobacteria</taxon>
        <taxon>Vibrionales</taxon>
        <taxon>Vibrionaceae</taxon>
        <taxon>Vibrio</taxon>
    </lineage>
</organism>
<dbReference type="SUPFAM" id="SSF47384">
    <property type="entry name" value="Homodimeric domain of signal transducing histidine kinase"/>
    <property type="match status" value="1"/>
</dbReference>
<evidence type="ECO:0000313" key="15">
    <source>
        <dbReference type="EMBL" id="WGK83722.1"/>
    </source>
</evidence>
<dbReference type="CDD" id="cd00082">
    <property type="entry name" value="HisKA"/>
    <property type="match status" value="1"/>
</dbReference>
<reference evidence="15" key="1">
    <citation type="submission" date="2022-02" db="EMBL/GenBank/DDBJ databases">
        <title>Emergence and expansion in Europe of a Vibrio aestuarianus clonal complex pathogenic for oysters.</title>
        <authorList>
            <person name="Mesnil A."/>
            <person name="Travers M.-A."/>
        </authorList>
    </citation>
    <scope>NUCLEOTIDE SEQUENCE</scope>
    <source>
        <strain evidence="15">U29</strain>
    </source>
</reference>
<dbReference type="PANTHER" id="PTHR45436:SF14">
    <property type="entry name" value="SENSOR PROTEIN QSEC"/>
    <property type="match status" value="1"/>
</dbReference>
<evidence type="ECO:0000256" key="13">
    <source>
        <dbReference type="SAM" id="Phobius"/>
    </source>
</evidence>
<keyword evidence="6 13" id="KW-0812">Transmembrane</keyword>
<dbReference type="PRINTS" id="PR00344">
    <property type="entry name" value="BCTRLSENSOR"/>
</dbReference>
<evidence type="ECO:0000256" key="12">
    <source>
        <dbReference type="ARBA" id="ARBA00023136"/>
    </source>
</evidence>
<protein>
    <recommendedName>
        <fullName evidence="3">histidine kinase</fullName>
        <ecNumber evidence="3">2.7.13.3</ecNumber>
    </recommendedName>
</protein>
<evidence type="ECO:0000256" key="8">
    <source>
        <dbReference type="ARBA" id="ARBA00022777"/>
    </source>
</evidence>
<dbReference type="Pfam" id="PF00512">
    <property type="entry name" value="HisKA"/>
    <property type="match status" value="1"/>
</dbReference>
<evidence type="ECO:0000256" key="6">
    <source>
        <dbReference type="ARBA" id="ARBA00022692"/>
    </source>
</evidence>
<gene>
    <name evidence="15" type="ORF">PYE51_15020</name>
</gene>
<dbReference type="Proteomes" id="UP001239257">
    <property type="component" value="Chromosome 2"/>
</dbReference>
<dbReference type="InterPro" id="IPR036890">
    <property type="entry name" value="HATPase_C_sf"/>
</dbReference>
<dbReference type="InterPro" id="IPR036097">
    <property type="entry name" value="HisK_dim/P_sf"/>
</dbReference>
<comment type="subcellular location">
    <subcellularLocation>
        <location evidence="2">Membrane</location>
        <topology evidence="2">Multi-pass membrane protein</topology>
    </subcellularLocation>
</comment>
<name>A0AAX3U9N3_9VIBR</name>
<keyword evidence="4" id="KW-0597">Phosphoprotein</keyword>
<keyword evidence="7" id="KW-0547">Nucleotide-binding</keyword>
<dbReference type="InterPro" id="IPR050428">
    <property type="entry name" value="TCS_sensor_his_kinase"/>
</dbReference>
<dbReference type="InterPro" id="IPR003661">
    <property type="entry name" value="HisK_dim/P_dom"/>
</dbReference>
<evidence type="ECO:0000256" key="11">
    <source>
        <dbReference type="ARBA" id="ARBA00023012"/>
    </source>
</evidence>
<evidence type="ECO:0000256" key="3">
    <source>
        <dbReference type="ARBA" id="ARBA00012438"/>
    </source>
</evidence>
<dbReference type="InterPro" id="IPR003594">
    <property type="entry name" value="HATPase_dom"/>
</dbReference>
<accession>A0AAX3U9N3</accession>
<dbReference type="GO" id="GO:0005524">
    <property type="term" value="F:ATP binding"/>
    <property type="evidence" value="ECO:0007669"/>
    <property type="project" value="UniProtKB-KW"/>
</dbReference>
<keyword evidence="9 15" id="KW-0067">ATP-binding</keyword>
<feature type="transmembrane region" description="Helical" evidence="13">
    <location>
        <begin position="184"/>
        <end position="204"/>
    </location>
</feature>
<dbReference type="Pfam" id="PF02518">
    <property type="entry name" value="HATPase_c"/>
    <property type="match status" value="1"/>
</dbReference>
<dbReference type="InterPro" id="IPR004358">
    <property type="entry name" value="Sig_transdc_His_kin-like_C"/>
</dbReference>
<dbReference type="EMBL" id="CP118710">
    <property type="protein sequence ID" value="WGK83722.1"/>
    <property type="molecule type" value="Genomic_DNA"/>
</dbReference>
<dbReference type="EC" id="2.7.13.3" evidence="3"/>
<dbReference type="Gene3D" id="1.10.287.130">
    <property type="match status" value="1"/>
</dbReference>
<evidence type="ECO:0000313" key="16">
    <source>
        <dbReference type="Proteomes" id="UP001239257"/>
    </source>
</evidence>
<keyword evidence="8" id="KW-0418">Kinase</keyword>
<dbReference type="SMART" id="SM00387">
    <property type="entry name" value="HATPase_c"/>
    <property type="match status" value="1"/>
</dbReference>
<evidence type="ECO:0000256" key="10">
    <source>
        <dbReference type="ARBA" id="ARBA00022989"/>
    </source>
</evidence>
<evidence type="ECO:0000256" key="1">
    <source>
        <dbReference type="ARBA" id="ARBA00000085"/>
    </source>
</evidence>
<dbReference type="RefSeq" id="WP_274682183.1">
    <property type="nucleotide sequence ID" value="NZ_CP118710.1"/>
</dbReference>
<dbReference type="AlphaFoldDB" id="A0AAX3U9N3"/>
<evidence type="ECO:0000256" key="2">
    <source>
        <dbReference type="ARBA" id="ARBA00004141"/>
    </source>
</evidence>
<keyword evidence="10 13" id="KW-1133">Transmembrane helix</keyword>
<evidence type="ECO:0000256" key="9">
    <source>
        <dbReference type="ARBA" id="ARBA00022840"/>
    </source>
</evidence>
<keyword evidence="12 13" id="KW-0472">Membrane</keyword>
<proteinExistence type="predicted"/>
<keyword evidence="5" id="KW-0808">Transferase</keyword>
<evidence type="ECO:0000256" key="4">
    <source>
        <dbReference type="ARBA" id="ARBA00022553"/>
    </source>
</evidence>
<evidence type="ECO:0000256" key="7">
    <source>
        <dbReference type="ARBA" id="ARBA00022741"/>
    </source>
</evidence>
<sequence length="470" mass="53292">MKNKNGYSIKKRLTVSVVMLSSLLILISLYFSYSAAQYEINEVYDARLGQSAKLLLLGMPVDDGERSMAESQQVFDTWMQRISRQSQAKGHDDPTTFGHPYEKKILFQFYRNGLLIWGSNPEVGKIPHNPAYVGFGDVTLNGESWRFFQLPLPENYHTTPEYVIVAEKQVIRQEMSHELALSTALPQLILIPCLAGIMVILIGIHFEPISELKRAITQRSVNKLDSIYVANPTVELSPLVTALNELLSQLDQAWQREKRFTRMAAHELKTPLTVLRLNAENALNSQNEEQLKNDLNNILRGIERTDRLIQQLLMLAKVESQNPQFSSLDLRKLLQNVIAQLVPITLKQKQEISLQAIDVQIRGDETLLTVLFSNLIDNAIRYSGEGSEIHVVISDSGDYIEVRIADNGPEIDTETREKLFDNFYRANTEKGDGAGLGMSITQDIAKSHQGRVELLPREHKQNVFLVRLLK</sequence>
<dbReference type="GO" id="GO:0000155">
    <property type="term" value="F:phosphorelay sensor kinase activity"/>
    <property type="evidence" value="ECO:0007669"/>
    <property type="project" value="InterPro"/>
</dbReference>
<dbReference type="SUPFAM" id="SSF55874">
    <property type="entry name" value="ATPase domain of HSP90 chaperone/DNA topoisomerase II/histidine kinase"/>
    <property type="match status" value="1"/>
</dbReference>
<comment type="catalytic activity">
    <reaction evidence="1">
        <text>ATP + protein L-histidine = ADP + protein N-phospho-L-histidine.</text>
        <dbReference type="EC" id="2.7.13.3"/>
    </reaction>
</comment>
<dbReference type="PANTHER" id="PTHR45436">
    <property type="entry name" value="SENSOR HISTIDINE KINASE YKOH"/>
    <property type="match status" value="1"/>
</dbReference>
<evidence type="ECO:0000256" key="5">
    <source>
        <dbReference type="ARBA" id="ARBA00022679"/>
    </source>
</evidence>
<evidence type="ECO:0000259" key="14">
    <source>
        <dbReference type="PROSITE" id="PS50109"/>
    </source>
</evidence>
<dbReference type="Gene3D" id="3.30.565.10">
    <property type="entry name" value="Histidine kinase-like ATPase, C-terminal domain"/>
    <property type="match status" value="1"/>
</dbReference>
<keyword evidence="11" id="KW-0902">Two-component regulatory system</keyword>
<dbReference type="PROSITE" id="PS50109">
    <property type="entry name" value="HIS_KIN"/>
    <property type="match status" value="1"/>
</dbReference>
<feature type="domain" description="Histidine kinase" evidence="14">
    <location>
        <begin position="263"/>
        <end position="470"/>
    </location>
</feature>
<dbReference type="SMART" id="SM00388">
    <property type="entry name" value="HisKA"/>
    <property type="match status" value="1"/>
</dbReference>
<dbReference type="InterPro" id="IPR005467">
    <property type="entry name" value="His_kinase_dom"/>
</dbReference>
<dbReference type="GO" id="GO:0005886">
    <property type="term" value="C:plasma membrane"/>
    <property type="evidence" value="ECO:0007669"/>
    <property type="project" value="TreeGrafter"/>
</dbReference>
<feature type="transmembrane region" description="Helical" evidence="13">
    <location>
        <begin position="12"/>
        <end position="33"/>
    </location>
</feature>